<evidence type="ECO:0000256" key="2">
    <source>
        <dbReference type="ARBA" id="ARBA00023136"/>
    </source>
</evidence>
<feature type="domain" description="DUF4476" evidence="6">
    <location>
        <begin position="138"/>
        <end position="223"/>
    </location>
</feature>
<keyword evidence="2" id="KW-0472">Membrane</keyword>
<reference evidence="7 8" key="1">
    <citation type="submission" date="2012-05" db="EMBL/GenBank/DDBJ databases">
        <authorList>
            <person name="Weinstock G."/>
            <person name="Sodergren E."/>
            <person name="Lobos E.A."/>
            <person name="Fulton L."/>
            <person name="Fulton R."/>
            <person name="Courtney L."/>
            <person name="Fronick C."/>
            <person name="O'Laughlin M."/>
            <person name="Godfrey J."/>
            <person name="Wilson R.M."/>
            <person name="Miner T."/>
            <person name="Farmer C."/>
            <person name="Delehaunty K."/>
            <person name="Cordes M."/>
            <person name="Minx P."/>
            <person name="Tomlinson C."/>
            <person name="Chen J."/>
            <person name="Wollam A."/>
            <person name="Pepin K.H."/>
            <person name="Bhonagiri V."/>
            <person name="Zhang X."/>
            <person name="Suruliraj S."/>
            <person name="Warren W."/>
            <person name="Mitreva M."/>
            <person name="Mardis E.R."/>
            <person name="Wilson R.K."/>
        </authorList>
    </citation>
    <scope>NUCLEOTIDE SEQUENCE [LARGE SCALE GENOMIC DNA]</scope>
    <source>
        <strain evidence="7 8">F0037</strain>
    </source>
</reference>
<feature type="domain" description="DUF4476" evidence="6">
    <location>
        <begin position="244"/>
        <end position="331"/>
    </location>
</feature>
<evidence type="ECO:0000259" key="5">
    <source>
        <dbReference type="Pfam" id="PF04355"/>
    </source>
</evidence>
<comment type="caution">
    <text evidence="7">The sequence shown here is derived from an EMBL/GenBank/DDBJ whole genome shotgun (WGS) entry which is preliminary data.</text>
</comment>
<dbReference type="Proteomes" id="UP000010408">
    <property type="component" value="Unassembled WGS sequence"/>
</dbReference>
<feature type="domain" description="Outer membrane protein assembly factor BamE" evidence="5">
    <location>
        <begin position="26"/>
        <end position="84"/>
    </location>
</feature>
<dbReference type="PATRIC" id="fig|1127696.3.peg.888"/>
<dbReference type="Gene3D" id="3.30.1450.10">
    <property type="match status" value="1"/>
</dbReference>
<accession>L1ND95</accession>
<feature type="chain" id="PRO_5003954490" description="DUF4476 domain-containing protein" evidence="4">
    <location>
        <begin position="21"/>
        <end position="335"/>
    </location>
</feature>
<evidence type="ECO:0000313" key="7">
    <source>
        <dbReference type="EMBL" id="EKY01260.1"/>
    </source>
</evidence>
<dbReference type="InterPro" id="IPR028011">
    <property type="entry name" value="DUF4476"/>
</dbReference>
<evidence type="ECO:0008006" key="9">
    <source>
        <dbReference type="Google" id="ProtNLM"/>
    </source>
</evidence>
<dbReference type="Pfam" id="PF04355">
    <property type="entry name" value="BamE"/>
    <property type="match status" value="1"/>
</dbReference>
<evidence type="ECO:0000313" key="8">
    <source>
        <dbReference type="Proteomes" id="UP000010408"/>
    </source>
</evidence>
<gene>
    <name evidence="7" type="ORF">HMPREF9134_00977</name>
</gene>
<dbReference type="RefSeq" id="WP_005469458.1">
    <property type="nucleotide sequence ID" value="NZ_KB291047.1"/>
</dbReference>
<sequence length="335" mass="38851">MKKYALALVALVLTFLSSCGGVGKRQSAVNQLERGMTKDQVTALLGAPRNKSVQEDGSETWDFSYMDLLDRHLRVSVTFFNDRVTKYDSHRTDHDHRDNQPPVIVTTPPAIPPQGHIPPASRGRGYIDSRVYEEEARAFELFLEDVRRIPFDDERIGFICSVARRSLFTVEQASRLIAPFRWDEQRLTILEALAPRLRDGYNAFRLIDLFSYGSGKERARQILEANPPIPWDYDPRSMGQMEQQESFEDFVRAVERQTWDKGKINYIRDAAQRNSFTVQQVIRLLKLFTWDNERLPVLEAVAPRIRDGFNTYKLIEYFDFQDAKQKARRILGLTE</sequence>
<dbReference type="InterPro" id="IPR037873">
    <property type="entry name" value="BamE-like"/>
</dbReference>
<dbReference type="PROSITE" id="PS51257">
    <property type="entry name" value="PROKAR_LIPOPROTEIN"/>
    <property type="match status" value="1"/>
</dbReference>
<protein>
    <recommendedName>
        <fullName evidence="9">DUF4476 domain-containing protein</fullName>
    </recommendedName>
</protein>
<name>L1ND95_9PORP</name>
<dbReference type="InterPro" id="IPR007450">
    <property type="entry name" value="BamE_dom"/>
</dbReference>
<organism evidence="7 8">
    <name type="scientific">Porphyromonas catoniae F0037</name>
    <dbReference type="NCBI Taxonomy" id="1127696"/>
    <lineage>
        <taxon>Bacteria</taxon>
        <taxon>Pseudomonadati</taxon>
        <taxon>Bacteroidota</taxon>
        <taxon>Bacteroidia</taxon>
        <taxon>Bacteroidales</taxon>
        <taxon>Porphyromonadaceae</taxon>
        <taxon>Porphyromonas</taxon>
    </lineage>
</organism>
<feature type="region of interest" description="Disordered" evidence="3">
    <location>
        <begin position="89"/>
        <end position="123"/>
    </location>
</feature>
<evidence type="ECO:0000256" key="1">
    <source>
        <dbReference type="ARBA" id="ARBA00022729"/>
    </source>
</evidence>
<dbReference type="HOGENOM" id="CLU_045528_0_0_10"/>
<dbReference type="eggNOG" id="COG2913">
    <property type="taxonomic scope" value="Bacteria"/>
</dbReference>
<dbReference type="GO" id="GO:0019867">
    <property type="term" value="C:outer membrane"/>
    <property type="evidence" value="ECO:0007669"/>
    <property type="project" value="InterPro"/>
</dbReference>
<evidence type="ECO:0000256" key="4">
    <source>
        <dbReference type="SAM" id="SignalP"/>
    </source>
</evidence>
<dbReference type="Pfam" id="PF14771">
    <property type="entry name" value="DUF4476"/>
    <property type="match status" value="2"/>
</dbReference>
<dbReference type="EMBL" id="AMEQ01000027">
    <property type="protein sequence ID" value="EKY01260.1"/>
    <property type="molecule type" value="Genomic_DNA"/>
</dbReference>
<dbReference type="AlphaFoldDB" id="L1ND95"/>
<evidence type="ECO:0000256" key="3">
    <source>
        <dbReference type="SAM" id="MobiDB-lite"/>
    </source>
</evidence>
<feature type="compositionally biased region" description="Basic and acidic residues" evidence="3">
    <location>
        <begin position="89"/>
        <end position="99"/>
    </location>
</feature>
<keyword evidence="1 4" id="KW-0732">Signal</keyword>
<feature type="signal peptide" evidence="4">
    <location>
        <begin position="1"/>
        <end position="20"/>
    </location>
</feature>
<proteinExistence type="predicted"/>
<evidence type="ECO:0000259" key="6">
    <source>
        <dbReference type="Pfam" id="PF14771"/>
    </source>
</evidence>